<dbReference type="EMBL" id="CP110436">
    <property type="protein sequence ID" value="WAQ92180.1"/>
    <property type="molecule type" value="Genomic_DNA"/>
</dbReference>
<dbReference type="GeneID" id="77805059"/>
<organism evidence="2 3">
    <name type="scientific">Puccinia triticina</name>
    <dbReference type="NCBI Taxonomy" id="208348"/>
    <lineage>
        <taxon>Eukaryota</taxon>
        <taxon>Fungi</taxon>
        <taxon>Dikarya</taxon>
        <taxon>Basidiomycota</taxon>
        <taxon>Pucciniomycotina</taxon>
        <taxon>Pucciniomycetes</taxon>
        <taxon>Pucciniales</taxon>
        <taxon>Pucciniaceae</taxon>
        <taxon>Puccinia</taxon>
    </lineage>
</organism>
<evidence type="ECO:0000313" key="3">
    <source>
        <dbReference type="Proteomes" id="UP001164743"/>
    </source>
</evidence>
<dbReference type="RefSeq" id="XP_053027735.1">
    <property type="nucleotide sequence ID" value="XM_053164165.1"/>
</dbReference>
<reference evidence="2" key="1">
    <citation type="submission" date="2022-10" db="EMBL/GenBank/DDBJ databases">
        <title>Puccinia triticina Genome sequencing and assembly.</title>
        <authorList>
            <person name="Li C."/>
        </authorList>
    </citation>
    <scope>NUCLEOTIDE SEQUENCE</scope>
    <source>
        <strain evidence="2">Pt15</strain>
    </source>
</reference>
<dbReference type="Proteomes" id="UP001164743">
    <property type="component" value="Chromosome 16A"/>
</dbReference>
<keyword evidence="3" id="KW-1185">Reference proteome</keyword>
<gene>
    <name evidence="2" type="ORF">PtA15_16A86</name>
</gene>
<name>A0ABY7D837_9BASI</name>
<evidence type="ECO:0000313" key="2">
    <source>
        <dbReference type="EMBL" id="WAQ92180.1"/>
    </source>
</evidence>
<feature type="compositionally biased region" description="Low complexity" evidence="1">
    <location>
        <begin position="19"/>
        <end position="30"/>
    </location>
</feature>
<accession>A0ABY7D837</accession>
<feature type="region of interest" description="Disordered" evidence="1">
    <location>
        <begin position="1"/>
        <end position="32"/>
    </location>
</feature>
<protein>
    <submittedName>
        <fullName evidence="2">Uncharacterized protein</fullName>
    </submittedName>
</protein>
<proteinExistence type="predicted"/>
<evidence type="ECO:0000256" key="1">
    <source>
        <dbReference type="SAM" id="MobiDB-lite"/>
    </source>
</evidence>
<sequence length="61" mass="6666">MVYGRAPPNPTYRSATTFSNGPSNLGSPSSTPRIATATLARLEVPNLQYHDIRIHPLEDTD</sequence>